<evidence type="ECO:0000259" key="3">
    <source>
        <dbReference type="PROSITE" id="PS50290"/>
    </source>
</evidence>
<dbReference type="KEGG" id="aaf:AURANDRAFT_22047"/>
<dbReference type="InterPro" id="IPR035448">
    <property type="entry name" value="PI3Kc"/>
</dbReference>
<dbReference type="PANTHER" id="PTHR10048">
    <property type="entry name" value="PHOSPHATIDYLINOSITOL KINASE"/>
    <property type="match status" value="1"/>
</dbReference>
<dbReference type="CDD" id="cd00891">
    <property type="entry name" value="PI3Kc"/>
    <property type="match status" value="1"/>
</dbReference>
<gene>
    <name evidence="4" type="ORF">AURANDRAFT_22047</name>
</gene>
<name>F0Y232_AURAN</name>
<dbReference type="Proteomes" id="UP000002729">
    <property type="component" value="Unassembled WGS sequence"/>
</dbReference>
<dbReference type="RefSeq" id="XP_009034687.1">
    <property type="nucleotide sequence ID" value="XM_009036439.1"/>
</dbReference>
<keyword evidence="1" id="KW-0808">Transferase</keyword>
<evidence type="ECO:0000313" key="4">
    <source>
        <dbReference type="EMBL" id="EGB11140.1"/>
    </source>
</evidence>
<dbReference type="PANTHER" id="PTHR10048:SF14">
    <property type="entry name" value="LD28067P"/>
    <property type="match status" value="1"/>
</dbReference>
<accession>F0Y232</accession>
<dbReference type="GO" id="GO:0043491">
    <property type="term" value="P:phosphatidylinositol 3-kinase/protein kinase B signal transduction"/>
    <property type="evidence" value="ECO:0007669"/>
    <property type="project" value="TreeGrafter"/>
</dbReference>
<evidence type="ECO:0000313" key="5">
    <source>
        <dbReference type="Proteomes" id="UP000002729"/>
    </source>
</evidence>
<dbReference type="PROSITE" id="PS00916">
    <property type="entry name" value="PI3_4_KINASE_2"/>
    <property type="match status" value="1"/>
</dbReference>
<dbReference type="Gene3D" id="1.10.1070.11">
    <property type="entry name" value="Phosphatidylinositol 3-/4-kinase, catalytic domain"/>
    <property type="match status" value="1"/>
</dbReference>
<dbReference type="AlphaFoldDB" id="F0Y232"/>
<feature type="domain" description="PI3K/PI4K catalytic" evidence="3">
    <location>
        <begin position="40"/>
        <end position="326"/>
    </location>
</feature>
<dbReference type="GO" id="GO:0016303">
    <property type="term" value="F:1-phosphatidylinositol-3-kinase activity"/>
    <property type="evidence" value="ECO:0007669"/>
    <property type="project" value="TreeGrafter"/>
</dbReference>
<dbReference type="InterPro" id="IPR011009">
    <property type="entry name" value="Kinase-like_dom_sf"/>
</dbReference>
<proteinExistence type="predicted"/>
<reference evidence="4 5" key="1">
    <citation type="journal article" date="2011" name="Proc. Natl. Acad. Sci. U.S.A.">
        <title>Niche of harmful alga Aureococcus anophagefferens revealed through ecogenomics.</title>
        <authorList>
            <person name="Gobler C.J."/>
            <person name="Berry D.L."/>
            <person name="Dyhrman S.T."/>
            <person name="Wilhelm S.W."/>
            <person name="Salamov A."/>
            <person name="Lobanov A.V."/>
            <person name="Zhang Y."/>
            <person name="Collier J.L."/>
            <person name="Wurch L.L."/>
            <person name="Kustka A.B."/>
            <person name="Dill B.D."/>
            <person name="Shah M."/>
            <person name="VerBerkmoes N.C."/>
            <person name="Kuo A."/>
            <person name="Terry A."/>
            <person name="Pangilinan J."/>
            <person name="Lindquist E.A."/>
            <person name="Lucas S."/>
            <person name="Paulsen I.T."/>
            <person name="Hattenrath-Lehmann T.K."/>
            <person name="Talmage S.C."/>
            <person name="Walker E.A."/>
            <person name="Koch F."/>
            <person name="Burson A.M."/>
            <person name="Marcoval M.A."/>
            <person name="Tang Y.Z."/>
            <person name="Lecleir G.R."/>
            <person name="Coyne K.J."/>
            <person name="Berg G.M."/>
            <person name="Bertrand E.M."/>
            <person name="Saito M.A."/>
            <person name="Gladyshev V.N."/>
            <person name="Grigoriev I.V."/>
        </authorList>
    </citation>
    <scope>NUCLEOTIDE SEQUENCE [LARGE SCALE GENOMIC DNA]</scope>
    <source>
        <strain evidence="5">CCMP 1984</strain>
    </source>
</reference>
<dbReference type="PROSITE" id="PS00915">
    <property type="entry name" value="PI3_4_KINASE_1"/>
    <property type="match status" value="1"/>
</dbReference>
<dbReference type="InParanoid" id="F0Y232"/>
<dbReference type="InterPro" id="IPR015433">
    <property type="entry name" value="PI3/4_kinase"/>
</dbReference>
<dbReference type="SUPFAM" id="SSF56112">
    <property type="entry name" value="Protein kinase-like (PK-like)"/>
    <property type="match status" value="1"/>
</dbReference>
<sequence length="340" mass="37804">MKGSSDRDRDDVLRRELEGVVLPRAFQLPLSPFMVCRGLDLAKCKVMGSAQKPLWLTFHNAVRAAPPHVVIFKCGDDLRQDQLTLQIIRSMDALWTEAGLELRMSPYGCVATAGAQGFIEVVQQANTLANITKDERFRSAGAKPRTRASRKYGAAHEAYYGTGAGAALHDALDNFARSLAGYCVATYVLGIGDRHNDNIMLTRDGRYFHIDFGHFLGNFKKKFGVKRESAPFVLTPHMETVLGGRGAGARYRKFEELCCKAFLVLRRHRDHIMVLLMLMVDCGIPELAKIEDVTWVHGSLMFDEPDDDAAVSGVMALIDASLNNKRTRTMHAIHSLVHTT</sequence>
<dbReference type="GO" id="GO:0005942">
    <property type="term" value="C:phosphatidylinositol 3-kinase complex"/>
    <property type="evidence" value="ECO:0007669"/>
    <property type="project" value="TreeGrafter"/>
</dbReference>
<dbReference type="Gene3D" id="3.30.1010.10">
    <property type="entry name" value="Phosphatidylinositol 3-kinase Catalytic Subunit, Chain A, domain 4"/>
    <property type="match status" value="1"/>
</dbReference>
<dbReference type="GO" id="GO:0048015">
    <property type="term" value="P:phosphatidylinositol-mediated signaling"/>
    <property type="evidence" value="ECO:0007669"/>
    <property type="project" value="TreeGrafter"/>
</dbReference>
<keyword evidence="5" id="KW-1185">Reference proteome</keyword>
<dbReference type="OrthoDB" id="67688at2759"/>
<dbReference type="PROSITE" id="PS50290">
    <property type="entry name" value="PI3_4_KINASE_3"/>
    <property type="match status" value="1"/>
</dbReference>
<dbReference type="eggNOG" id="KOG0904">
    <property type="taxonomic scope" value="Eukaryota"/>
</dbReference>
<dbReference type="InterPro" id="IPR018936">
    <property type="entry name" value="PI3/4_kinase_CS"/>
</dbReference>
<protein>
    <recommendedName>
        <fullName evidence="3">PI3K/PI4K catalytic domain-containing protein</fullName>
    </recommendedName>
</protein>
<evidence type="ECO:0000256" key="2">
    <source>
        <dbReference type="ARBA" id="ARBA00022777"/>
    </source>
</evidence>
<dbReference type="Pfam" id="PF00454">
    <property type="entry name" value="PI3_PI4_kinase"/>
    <property type="match status" value="1"/>
</dbReference>
<dbReference type="GO" id="GO:0005737">
    <property type="term" value="C:cytoplasm"/>
    <property type="evidence" value="ECO:0007669"/>
    <property type="project" value="TreeGrafter"/>
</dbReference>
<dbReference type="InterPro" id="IPR000403">
    <property type="entry name" value="PI3/4_kinase_cat_dom"/>
</dbReference>
<dbReference type="SMART" id="SM00146">
    <property type="entry name" value="PI3Kc"/>
    <property type="match status" value="1"/>
</dbReference>
<dbReference type="GeneID" id="20219541"/>
<organism evidence="5">
    <name type="scientific">Aureococcus anophagefferens</name>
    <name type="common">Harmful bloom alga</name>
    <dbReference type="NCBI Taxonomy" id="44056"/>
    <lineage>
        <taxon>Eukaryota</taxon>
        <taxon>Sar</taxon>
        <taxon>Stramenopiles</taxon>
        <taxon>Ochrophyta</taxon>
        <taxon>Pelagophyceae</taxon>
        <taxon>Pelagomonadales</taxon>
        <taxon>Pelagomonadaceae</taxon>
        <taxon>Aureococcus</taxon>
    </lineage>
</organism>
<dbReference type="GO" id="GO:0016477">
    <property type="term" value="P:cell migration"/>
    <property type="evidence" value="ECO:0007669"/>
    <property type="project" value="TreeGrafter"/>
</dbReference>
<dbReference type="EMBL" id="GL833123">
    <property type="protein sequence ID" value="EGB11140.1"/>
    <property type="molecule type" value="Genomic_DNA"/>
</dbReference>
<keyword evidence="2" id="KW-0418">Kinase</keyword>
<dbReference type="GO" id="GO:0005886">
    <property type="term" value="C:plasma membrane"/>
    <property type="evidence" value="ECO:0007669"/>
    <property type="project" value="TreeGrafter"/>
</dbReference>
<dbReference type="GO" id="GO:0035005">
    <property type="term" value="F:1-phosphatidylinositol-4-phosphate 3-kinase activity"/>
    <property type="evidence" value="ECO:0007669"/>
    <property type="project" value="TreeGrafter"/>
</dbReference>
<dbReference type="OMA" id="PLEWTHR"/>
<dbReference type="InterPro" id="IPR036940">
    <property type="entry name" value="PI3/4_kinase_cat_sf"/>
</dbReference>
<evidence type="ECO:0000256" key="1">
    <source>
        <dbReference type="ARBA" id="ARBA00022679"/>
    </source>
</evidence>